<dbReference type="GeneID" id="14923209"/>
<accession>L8H9T1</accession>
<feature type="signal peptide" evidence="2">
    <location>
        <begin position="1"/>
        <end position="21"/>
    </location>
</feature>
<organism evidence="3 4">
    <name type="scientific">Acanthamoeba castellanii (strain ATCC 30010 / Neff)</name>
    <dbReference type="NCBI Taxonomy" id="1257118"/>
    <lineage>
        <taxon>Eukaryota</taxon>
        <taxon>Amoebozoa</taxon>
        <taxon>Discosea</taxon>
        <taxon>Longamoebia</taxon>
        <taxon>Centramoebida</taxon>
        <taxon>Acanthamoebidae</taxon>
        <taxon>Acanthamoeba</taxon>
    </lineage>
</organism>
<reference evidence="3 4" key="1">
    <citation type="journal article" date="2013" name="Genome Biol.">
        <title>Genome of Acanthamoeba castellanii highlights extensive lateral gene transfer and early evolution of tyrosine kinase signaling.</title>
        <authorList>
            <person name="Clarke M."/>
            <person name="Lohan A.J."/>
            <person name="Liu B."/>
            <person name="Lagkouvardos I."/>
            <person name="Roy S."/>
            <person name="Zafar N."/>
            <person name="Bertelli C."/>
            <person name="Schilde C."/>
            <person name="Kianianmomeni A."/>
            <person name="Burglin T.R."/>
            <person name="Frech C."/>
            <person name="Turcotte B."/>
            <person name="Kopec K.O."/>
            <person name="Synnott J.M."/>
            <person name="Choo C."/>
            <person name="Paponov I."/>
            <person name="Finkler A."/>
            <person name="Soon Heng Tan C."/>
            <person name="Hutchins A.P."/>
            <person name="Weinmeier T."/>
            <person name="Rattei T."/>
            <person name="Chu J.S."/>
            <person name="Gimenez G."/>
            <person name="Irimia M."/>
            <person name="Rigden D.J."/>
            <person name="Fitzpatrick D.A."/>
            <person name="Lorenzo-Morales J."/>
            <person name="Bateman A."/>
            <person name="Chiu C.H."/>
            <person name="Tang P."/>
            <person name="Hegemann P."/>
            <person name="Fromm H."/>
            <person name="Raoult D."/>
            <person name="Greub G."/>
            <person name="Miranda-Saavedra D."/>
            <person name="Chen N."/>
            <person name="Nash P."/>
            <person name="Ginger M.L."/>
            <person name="Horn M."/>
            <person name="Schaap P."/>
            <person name="Caler L."/>
            <person name="Loftus B."/>
        </authorList>
    </citation>
    <scope>NUCLEOTIDE SEQUENCE [LARGE SCALE GENOMIC DNA]</scope>
    <source>
        <strain evidence="3 4">Neff</strain>
    </source>
</reference>
<evidence type="ECO:0000256" key="2">
    <source>
        <dbReference type="SAM" id="SignalP"/>
    </source>
</evidence>
<keyword evidence="2" id="KW-0732">Signal</keyword>
<feature type="compositionally biased region" description="Polar residues" evidence="1">
    <location>
        <begin position="176"/>
        <end position="193"/>
    </location>
</feature>
<evidence type="ECO:0000313" key="4">
    <source>
        <dbReference type="Proteomes" id="UP000011083"/>
    </source>
</evidence>
<dbReference type="AlphaFoldDB" id="L8H9T1"/>
<gene>
    <name evidence="3" type="ORF">ACA1_251620</name>
</gene>
<feature type="chain" id="PRO_5003991035" evidence="2">
    <location>
        <begin position="22"/>
        <end position="244"/>
    </location>
</feature>
<dbReference type="VEuPathDB" id="AmoebaDB:ACA1_251620"/>
<keyword evidence="4" id="KW-1185">Reference proteome</keyword>
<dbReference type="KEGG" id="acan:ACA1_251620"/>
<dbReference type="Proteomes" id="UP000011083">
    <property type="component" value="Unassembled WGS sequence"/>
</dbReference>
<name>L8H9T1_ACACF</name>
<sequence>MRAALLYCAVVAALALTVVAAAPSRPSFPSAYRATFSNLLVFTSDFNLTTTNGLLAVSQALQAYKQSGIIYGVSATTLNLYQQHISYVWTARSCSKKPLSNTYQGADPLQMIRYTSFAGAVRVNNVQTQVWLFENANRDVRVAIYVTDNARQTPVRLFLETYGVGVQIDYSSFTAGASSSDFQTPKACSTTARQPHEQQEEGRVHAVAASVAAKRSSLPESLEAEPHASGLAAVHAALASMQLP</sequence>
<dbReference type="EMBL" id="KB007885">
    <property type="protein sequence ID" value="ELR22279.1"/>
    <property type="molecule type" value="Genomic_DNA"/>
</dbReference>
<protein>
    <submittedName>
        <fullName evidence="3">Uncharacterized protein</fullName>
    </submittedName>
</protein>
<feature type="region of interest" description="Disordered" evidence="1">
    <location>
        <begin position="176"/>
        <end position="202"/>
    </location>
</feature>
<dbReference type="RefSeq" id="XP_004367535.1">
    <property type="nucleotide sequence ID" value="XM_004367478.1"/>
</dbReference>
<proteinExistence type="predicted"/>
<evidence type="ECO:0000256" key="1">
    <source>
        <dbReference type="SAM" id="MobiDB-lite"/>
    </source>
</evidence>
<evidence type="ECO:0000313" key="3">
    <source>
        <dbReference type="EMBL" id="ELR22279.1"/>
    </source>
</evidence>